<evidence type="ECO:0000313" key="8">
    <source>
        <dbReference type="EMBL" id="CCJ31477.1"/>
    </source>
</evidence>
<dbReference type="Pfam" id="PF09496">
    <property type="entry name" value="CENP-O"/>
    <property type="match status" value="1"/>
</dbReference>
<dbReference type="VEuPathDB" id="FungiDB:PNEJI1_003747"/>
<evidence type="ECO:0008006" key="10">
    <source>
        <dbReference type="Google" id="ProtNLM"/>
    </source>
</evidence>
<dbReference type="PANTHER" id="PTHR14582:SF1">
    <property type="entry name" value="CENTROMERE PROTEIN O"/>
    <property type="match status" value="1"/>
</dbReference>
<dbReference type="GO" id="GO:0031511">
    <property type="term" value="C:Mis6-Sim4 complex"/>
    <property type="evidence" value="ECO:0007669"/>
    <property type="project" value="TreeGrafter"/>
</dbReference>
<comment type="caution">
    <text evidence="8">The sequence shown here is derived from an EMBL/GenBank/DDBJ whole genome shotgun (WGS) entry which is preliminary data.</text>
</comment>
<keyword evidence="4" id="KW-0158">Chromosome</keyword>
<evidence type="ECO:0000256" key="2">
    <source>
        <dbReference type="ARBA" id="ARBA00004584"/>
    </source>
</evidence>
<protein>
    <recommendedName>
        <fullName evidence="10">Cenp-O kinetochore centromere component</fullName>
    </recommendedName>
</protein>
<dbReference type="InParanoid" id="L0PGW4"/>
<accession>L0PGW4</accession>
<sequence>MSSIQEQYQADILSLRSELTKLESKRNDLLLKLLEYRPVVHEYTSAKAPQDLKPIESEWNIEKLYRLSGITFFVPSDPEKYVPLKKKSFHKLVGARIDLFHQGFTFNLYFIASKKNIGVFLKPHYLIFRLDNGLSLYKHTIPNFIDIDLLAKKWLNKETNTFLCLIRRQLLYHAIRSAHIRELENIFSNSTVLCDPAAAFMEIKNKKYTIIIKFGNTNIEKTMIKNSKGERIVELEKKLIKKGPSIIHHLLE</sequence>
<comment type="subcellular location">
    <subcellularLocation>
        <location evidence="2">Chromosome</location>
        <location evidence="2">Centromere</location>
    </subcellularLocation>
    <subcellularLocation>
        <location evidence="1">Nucleus</location>
    </subcellularLocation>
</comment>
<dbReference type="AlphaFoldDB" id="L0PGW4"/>
<evidence type="ECO:0000256" key="4">
    <source>
        <dbReference type="ARBA" id="ARBA00022454"/>
    </source>
</evidence>
<dbReference type="GO" id="GO:0005634">
    <property type="term" value="C:nucleus"/>
    <property type="evidence" value="ECO:0007669"/>
    <property type="project" value="UniProtKB-SubCell"/>
</dbReference>
<dbReference type="Proteomes" id="UP000010422">
    <property type="component" value="Unassembled WGS sequence"/>
</dbReference>
<evidence type="ECO:0000256" key="3">
    <source>
        <dbReference type="ARBA" id="ARBA00007321"/>
    </source>
</evidence>
<dbReference type="EMBL" id="CAKM01000326">
    <property type="protein sequence ID" value="CCJ31477.1"/>
    <property type="molecule type" value="Genomic_DNA"/>
</dbReference>
<dbReference type="InterPro" id="IPR018464">
    <property type="entry name" value="CENP-O"/>
</dbReference>
<gene>
    <name evidence="8" type="ORF">PNEJI1_003747</name>
</gene>
<feature type="coiled-coil region" evidence="7">
    <location>
        <begin position="5"/>
        <end position="32"/>
    </location>
</feature>
<evidence type="ECO:0000313" key="9">
    <source>
        <dbReference type="Proteomes" id="UP000010422"/>
    </source>
</evidence>
<dbReference type="CDD" id="cd23830">
    <property type="entry name" value="DRWD-N_Mcm21"/>
    <property type="match status" value="1"/>
</dbReference>
<organism evidence="9">
    <name type="scientific">Pneumocystis jirovecii</name>
    <name type="common">Human pneumocystis pneumonia agent</name>
    <dbReference type="NCBI Taxonomy" id="42068"/>
    <lineage>
        <taxon>Eukaryota</taxon>
        <taxon>Fungi</taxon>
        <taxon>Dikarya</taxon>
        <taxon>Ascomycota</taxon>
        <taxon>Taphrinomycotina</taxon>
        <taxon>Pneumocystomycetes</taxon>
        <taxon>Pneumocystaceae</taxon>
        <taxon>Pneumocystis</taxon>
    </lineage>
</organism>
<dbReference type="PANTHER" id="PTHR14582">
    <property type="entry name" value="INNER KINETOCHORE SUBUNIT MAL2"/>
    <property type="match status" value="1"/>
</dbReference>
<evidence type="ECO:0000256" key="1">
    <source>
        <dbReference type="ARBA" id="ARBA00004123"/>
    </source>
</evidence>
<proteinExistence type="inferred from homology"/>
<keyword evidence="5" id="KW-0539">Nucleus</keyword>
<name>L0PGW4_PNEJI</name>
<keyword evidence="7" id="KW-0175">Coiled coil</keyword>
<evidence type="ECO:0000256" key="6">
    <source>
        <dbReference type="ARBA" id="ARBA00023328"/>
    </source>
</evidence>
<comment type="similarity">
    <text evidence="3">Belongs to the CENP-O/MCM21 family.</text>
</comment>
<evidence type="ECO:0000256" key="7">
    <source>
        <dbReference type="SAM" id="Coils"/>
    </source>
</evidence>
<keyword evidence="6" id="KW-0137">Centromere</keyword>
<reference evidence="8 9" key="1">
    <citation type="journal article" date="2012" name="MBio">
        <title>De novo assembly of the Pneumocystis jirovecii genome from a single bronchoalveolar lavage fluid specimen from a patient.</title>
        <authorList>
            <person name="Cisse O.H."/>
            <person name="Pagni M."/>
            <person name="Hauser P.M."/>
        </authorList>
    </citation>
    <scope>NUCLEOTIDE SEQUENCE [LARGE SCALE GENOMIC DNA]</scope>
    <source>
        <strain evidence="8 9">SE8</strain>
    </source>
</reference>
<evidence type="ECO:0000256" key="5">
    <source>
        <dbReference type="ARBA" id="ARBA00023242"/>
    </source>
</evidence>